<dbReference type="InterPro" id="IPR049244">
    <property type="entry name" value="DUF6879"/>
</dbReference>
<dbReference type="EMBL" id="BAAAVM010000057">
    <property type="protein sequence ID" value="GAA3150457.1"/>
    <property type="molecule type" value="Genomic_DNA"/>
</dbReference>
<keyword evidence="3" id="KW-1185">Reference proteome</keyword>
<comment type="caution">
    <text evidence="2">The sequence shown here is derived from an EMBL/GenBank/DDBJ whole genome shotgun (WGS) entry which is preliminary data.</text>
</comment>
<accession>A0ABP6NPJ8</accession>
<name>A0ABP6NPJ8_9ACTN</name>
<protein>
    <recommendedName>
        <fullName evidence="1">DUF6879 domain-containing protein</fullName>
    </recommendedName>
</protein>
<reference evidence="3" key="1">
    <citation type="journal article" date="2019" name="Int. J. Syst. Evol. Microbiol.">
        <title>The Global Catalogue of Microorganisms (GCM) 10K type strain sequencing project: providing services to taxonomists for standard genome sequencing and annotation.</title>
        <authorList>
            <consortium name="The Broad Institute Genomics Platform"/>
            <consortium name="The Broad Institute Genome Sequencing Center for Infectious Disease"/>
            <person name="Wu L."/>
            <person name="Ma J."/>
        </authorList>
    </citation>
    <scope>NUCLEOTIDE SEQUENCE [LARGE SCALE GENOMIC DNA]</scope>
    <source>
        <strain evidence="3">JCM 11574</strain>
    </source>
</reference>
<sequence length="183" mass="21247">MSSDLPAFTDLIRQAKYSAIHLETRDMYTPKGPVFVDWQAGKPIEFDRHQDWVDLVGETVGRGVDWRRARIVSEPVTDFIQYEWETTTIVNVPAGEKVRWLRRKDASDLMLPGNDFWVFDDSLVRFTHFAGDGSWGPHEFSEDPALIRRCTEAFEAVWQRAVDHADFTPEWHPEGFEGEPHRV</sequence>
<evidence type="ECO:0000259" key="1">
    <source>
        <dbReference type="Pfam" id="PF21806"/>
    </source>
</evidence>
<evidence type="ECO:0000313" key="2">
    <source>
        <dbReference type="EMBL" id="GAA3150457.1"/>
    </source>
</evidence>
<dbReference type="Proteomes" id="UP001500893">
    <property type="component" value="Unassembled WGS sequence"/>
</dbReference>
<proteinExistence type="predicted"/>
<gene>
    <name evidence="2" type="ORF">GCM10010521_42620</name>
</gene>
<dbReference type="RefSeq" id="WP_345054324.1">
    <property type="nucleotide sequence ID" value="NZ_BAAAVM010000057.1"/>
</dbReference>
<evidence type="ECO:0000313" key="3">
    <source>
        <dbReference type="Proteomes" id="UP001500893"/>
    </source>
</evidence>
<feature type="domain" description="DUF6879" evidence="1">
    <location>
        <begin position="7"/>
        <end position="168"/>
    </location>
</feature>
<dbReference type="Pfam" id="PF21806">
    <property type="entry name" value="DUF6879"/>
    <property type="match status" value="1"/>
</dbReference>
<organism evidence="2 3">
    <name type="scientific">Streptomyces rameus</name>
    <dbReference type="NCBI Taxonomy" id="68261"/>
    <lineage>
        <taxon>Bacteria</taxon>
        <taxon>Bacillati</taxon>
        <taxon>Actinomycetota</taxon>
        <taxon>Actinomycetes</taxon>
        <taxon>Kitasatosporales</taxon>
        <taxon>Streptomycetaceae</taxon>
        <taxon>Streptomyces</taxon>
    </lineage>
</organism>